<feature type="transmembrane region" description="Helical" evidence="1">
    <location>
        <begin position="84"/>
        <end position="104"/>
    </location>
</feature>
<reference evidence="2" key="1">
    <citation type="submission" date="2013-07" db="EMBL/GenBank/DDBJ databases">
        <title>Complete sequence of a native Burkholderia pseudomallei plasmid.</title>
        <authorList>
            <person name="Stone J.K."/>
            <person name="Bollig M.C."/>
            <person name="Gibbons H.S."/>
            <person name="Mayo M."/>
            <person name="Currie B.J."/>
            <person name="Keim P."/>
            <person name="Tuanyok A."/>
        </authorList>
    </citation>
    <scope>NUCLEOTIDE SEQUENCE</scope>
    <source>
        <strain evidence="2">MSHR1950</strain>
        <plasmid evidence="2">pBPSE01</plasmid>
    </source>
</reference>
<evidence type="ECO:0008006" key="3">
    <source>
        <dbReference type="Google" id="ProtNLM"/>
    </source>
</evidence>
<keyword evidence="1" id="KW-0812">Transmembrane</keyword>
<feature type="transmembrane region" description="Helical" evidence="1">
    <location>
        <begin position="110"/>
        <end position="134"/>
    </location>
</feature>
<name>A0A0C5B4H1_BURPE</name>
<gene>
    <name evidence="2" type="ORF">pBPS053</name>
</gene>
<keyword evidence="2" id="KW-0614">Plasmid</keyword>
<accession>A0A0C5B4H1</accession>
<dbReference type="RefSeq" id="WP_058034492.1">
    <property type="nucleotide sequence ID" value="NZ_KF418775.1"/>
</dbReference>
<keyword evidence="1" id="KW-0472">Membrane</keyword>
<dbReference type="EMBL" id="KF418775">
    <property type="protein sequence ID" value="AJL34936.1"/>
    <property type="molecule type" value="Genomic_DNA"/>
</dbReference>
<organism evidence="2">
    <name type="scientific">Burkholderia pseudomallei</name>
    <name type="common">Pseudomonas pseudomallei</name>
    <dbReference type="NCBI Taxonomy" id="28450"/>
    <lineage>
        <taxon>Bacteria</taxon>
        <taxon>Pseudomonadati</taxon>
        <taxon>Pseudomonadota</taxon>
        <taxon>Betaproteobacteria</taxon>
        <taxon>Burkholderiales</taxon>
        <taxon>Burkholderiaceae</taxon>
        <taxon>Burkholderia</taxon>
        <taxon>pseudomallei group</taxon>
    </lineage>
</organism>
<dbReference type="AlphaFoldDB" id="A0A0C5B4H1"/>
<proteinExistence type="predicted"/>
<protein>
    <recommendedName>
        <fullName evidence="3">Transmembrane protein</fullName>
    </recommendedName>
</protein>
<feature type="transmembrane region" description="Helical" evidence="1">
    <location>
        <begin position="50"/>
        <end position="72"/>
    </location>
</feature>
<sequence length="146" mass="15807">MMSALDSMPRVGRGTVLGASVALYAISLLMPAMYFEKEPSLTGMSVLSQGWLGLLMLNPSWLANPLYTIAAVQFTRSRYSRASIFSGAAVACALCSLFTTKWYFNEANATPIASFGIGFYTWLVAQIVLLFGSLRLRQDAAGARTS</sequence>
<feature type="transmembrane region" description="Helical" evidence="1">
    <location>
        <begin position="12"/>
        <end position="30"/>
    </location>
</feature>
<evidence type="ECO:0000313" key="2">
    <source>
        <dbReference type="EMBL" id="AJL34936.1"/>
    </source>
</evidence>
<keyword evidence="1" id="KW-1133">Transmembrane helix</keyword>
<evidence type="ECO:0000256" key="1">
    <source>
        <dbReference type="SAM" id="Phobius"/>
    </source>
</evidence>
<geneLocation type="plasmid" evidence="2">
    <name>pBPSE01</name>
</geneLocation>